<keyword evidence="2" id="KW-1133">Transmembrane helix</keyword>
<organism evidence="6 7">
    <name type="scientific">Plectus sambesii</name>
    <dbReference type="NCBI Taxonomy" id="2011161"/>
    <lineage>
        <taxon>Eukaryota</taxon>
        <taxon>Metazoa</taxon>
        <taxon>Ecdysozoa</taxon>
        <taxon>Nematoda</taxon>
        <taxon>Chromadorea</taxon>
        <taxon>Plectida</taxon>
        <taxon>Plectina</taxon>
        <taxon>Plectoidea</taxon>
        <taxon>Plectidae</taxon>
        <taxon>Plectus</taxon>
    </lineage>
</organism>
<feature type="chain" id="PRO_5037885126" evidence="3">
    <location>
        <begin position="16"/>
        <end position="1171"/>
    </location>
</feature>
<dbReference type="PANTHER" id="PTHR47327">
    <property type="entry name" value="FI18240P1-RELATED"/>
    <property type="match status" value="1"/>
</dbReference>
<dbReference type="InterPro" id="IPR001507">
    <property type="entry name" value="ZP_dom"/>
</dbReference>
<dbReference type="SMART" id="SM00473">
    <property type="entry name" value="PAN_AP"/>
    <property type="match status" value="5"/>
</dbReference>
<feature type="domain" description="Apple" evidence="4">
    <location>
        <begin position="53"/>
        <end position="143"/>
    </location>
</feature>
<dbReference type="InterPro" id="IPR052774">
    <property type="entry name" value="Celegans_DevNeuronal_Protein"/>
</dbReference>
<feature type="compositionally biased region" description="Polar residues" evidence="1">
    <location>
        <begin position="704"/>
        <end position="715"/>
    </location>
</feature>
<dbReference type="PANTHER" id="PTHR47327:SF19">
    <property type="entry name" value="CUTICLIN-LIKE"/>
    <property type="match status" value="1"/>
</dbReference>
<evidence type="ECO:0000259" key="4">
    <source>
        <dbReference type="PROSITE" id="PS50948"/>
    </source>
</evidence>
<dbReference type="Proteomes" id="UP000887566">
    <property type="component" value="Unplaced"/>
</dbReference>
<dbReference type="SUPFAM" id="SSF57414">
    <property type="entry name" value="Hairpin loop containing domain-like"/>
    <property type="match status" value="4"/>
</dbReference>
<dbReference type="InterPro" id="IPR003609">
    <property type="entry name" value="Pan_app"/>
</dbReference>
<dbReference type="WBParaSite" id="PSAMB.scaffold8014size6757.g30841.t1">
    <property type="protein sequence ID" value="PSAMB.scaffold8014size6757.g30841.t1"/>
    <property type="gene ID" value="PSAMB.scaffold8014size6757.g30841"/>
</dbReference>
<evidence type="ECO:0000259" key="5">
    <source>
        <dbReference type="PROSITE" id="PS51034"/>
    </source>
</evidence>
<feature type="domain" description="Apple" evidence="4">
    <location>
        <begin position="536"/>
        <end position="618"/>
    </location>
</feature>
<feature type="compositionally biased region" description="Polar residues" evidence="1">
    <location>
        <begin position="732"/>
        <end position="753"/>
    </location>
</feature>
<dbReference type="PROSITE" id="PS50948">
    <property type="entry name" value="PAN"/>
    <property type="match status" value="5"/>
</dbReference>
<feature type="domain" description="ZP" evidence="5">
    <location>
        <begin position="762"/>
        <end position="1012"/>
    </location>
</feature>
<name>A0A914XGI8_9BILA</name>
<dbReference type="PROSITE" id="PS51034">
    <property type="entry name" value="ZP_2"/>
    <property type="match status" value="1"/>
</dbReference>
<reference evidence="7" key="1">
    <citation type="submission" date="2022-11" db="UniProtKB">
        <authorList>
            <consortium name="WormBaseParasite"/>
        </authorList>
    </citation>
    <scope>IDENTIFICATION</scope>
</reference>
<dbReference type="GO" id="GO:0009653">
    <property type="term" value="P:anatomical structure morphogenesis"/>
    <property type="evidence" value="ECO:0007669"/>
    <property type="project" value="TreeGrafter"/>
</dbReference>
<feature type="domain" description="Apple" evidence="4">
    <location>
        <begin position="150"/>
        <end position="233"/>
    </location>
</feature>
<dbReference type="CDD" id="cd01099">
    <property type="entry name" value="PAN_AP_HGF"/>
    <property type="match status" value="2"/>
</dbReference>
<keyword evidence="2" id="KW-0472">Membrane</keyword>
<accession>A0A914XGI8</accession>
<feature type="signal peptide" evidence="3">
    <location>
        <begin position="1"/>
        <end position="15"/>
    </location>
</feature>
<feature type="domain" description="Apple" evidence="4">
    <location>
        <begin position="240"/>
        <end position="323"/>
    </location>
</feature>
<keyword evidence="3" id="KW-0732">Signal</keyword>
<evidence type="ECO:0000313" key="7">
    <source>
        <dbReference type="WBParaSite" id="PSAMB.scaffold8014size6757.g30841.t1"/>
    </source>
</evidence>
<feature type="transmembrane region" description="Helical" evidence="2">
    <location>
        <begin position="1071"/>
        <end position="1094"/>
    </location>
</feature>
<sequence length="1171" mass="128614">MLILLLLLVISTAHAELVSVVERSGDKDVLNSKAASGEGEKMANMLLRSASACANSSEMATFIRVPQALVMGIPTIVSTAEMIACAGFCRNNTEPLSGLHRPCKGFNFQSNVIPTCEFFDDQSKVGVLNRNVGERSYFFDKICLPEGGQCGDRSFAFDVIANARLNGEVYREVWTHSRSECLSMCLNETEFTCQAVNYDTKRKRCELYNASRRSVEANFTKDVQDVDYYENNCLDKEARCPSGQIGFVKLAHTGIRGFDVNAGVKLLADCLLDCLKSKVLFCRSVEYDSDSNECYISEEDTNTSEKHVVTDSAVSVDLYEPFCLPGITESKCSQSYVYEKLRSTYMQAAHSLTTMVNVKLENCLLACMNHEQCRALNFDKMTGNCELLPFGRASQTVSLKAVASIDFYELTCSRESEESLFFTSGRLPRKSSVSPFFLQSNDESSIDPAPTFMPHWTPDSVTRSTVAFTPTIPPADVDLLAAAVNKKRPLASLTESDMISTKGQVTPLEALSPSSLENTTAQLDLTTSATPVYGICGFRFQAQDRRIKLDFRTDRTNIPDLKQCQRLCEITTEFRCVSVSYSVIDLICGLSDYNLDDYTLEELTEDENGSNFYGRELCLLQNGASDEENALPQKGDEVTLASPPITSAPPTPIVTLKRESTGTARAPVPPSAAPVARISSNATTRLPQPPSARPEAQSPGIRPPSTTRSLQRSTSPSPPQLFRPNSPAPKLTASSSAQQRSVPRQLSAENKVSPSDITVEANCLQEGVNITISIERGTYTGAVYAAERFSECRNIVMEKSEFWLYLPRPSTNSACNTLEIDDLMTGVIVISNDRVLPHDVTTKEDLFYQISCNYSLPPLPIERRFFFRAGVVVGGPEPRLVSADELERPARDLDVRMRILRNGNAVDNVLIGEQLTLSIESSEPAKNMKIIDCNVTRIGGGTPAPSPLRLVEEGCAAMSQIMGPIKLGSKGLEATLTAFRIDGSAEIEIDCEVMFCREGCVAADCEGDNNSIETTKARRRRATVLSTAGEMVETVDGRLRVFMEGEKGAPNWKELQYDSKAYGRRCMSETVFMASIACLSAILLIVIIAIGCAFHRKSLVAQLIRASAKSVGSTVRSTHNESISNNRRRLSKRVSSFRDVFVFSKTRSGLGVEDTLDRPYISKSAIAASQM</sequence>
<evidence type="ECO:0000256" key="3">
    <source>
        <dbReference type="SAM" id="SignalP"/>
    </source>
</evidence>
<proteinExistence type="predicted"/>
<keyword evidence="6" id="KW-1185">Reference proteome</keyword>
<protein>
    <submittedName>
        <fullName evidence="7">Uncharacterized protein</fullName>
    </submittedName>
</protein>
<evidence type="ECO:0000256" key="1">
    <source>
        <dbReference type="SAM" id="MobiDB-lite"/>
    </source>
</evidence>
<evidence type="ECO:0000313" key="6">
    <source>
        <dbReference type="Proteomes" id="UP000887566"/>
    </source>
</evidence>
<dbReference type="Pfam" id="PF00024">
    <property type="entry name" value="PAN_1"/>
    <property type="match status" value="3"/>
</dbReference>
<keyword evidence="2" id="KW-0812">Transmembrane</keyword>
<dbReference type="AlphaFoldDB" id="A0A914XGI8"/>
<evidence type="ECO:0000256" key="2">
    <source>
        <dbReference type="SAM" id="Phobius"/>
    </source>
</evidence>
<feature type="domain" description="Apple" evidence="4">
    <location>
        <begin position="332"/>
        <end position="412"/>
    </location>
</feature>
<feature type="region of interest" description="Disordered" evidence="1">
    <location>
        <begin position="660"/>
        <end position="753"/>
    </location>
</feature>
<dbReference type="Gene3D" id="3.50.4.10">
    <property type="entry name" value="Hepatocyte Growth Factor"/>
    <property type="match status" value="4"/>
</dbReference>